<comment type="caution">
    <text evidence="1">The sequence shown here is derived from an EMBL/GenBank/DDBJ whole genome shotgun (WGS) entry which is preliminary data.</text>
</comment>
<dbReference type="InterPro" id="IPR019673">
    <property type="entry name" value="Spore_germination_GerPC"/>
</dbReference>
<gene>
    <name evidence="1" type="ORF">H7B90_09235</name>
</gene>
<keyword evidence="2" id="KW-1185">Reference proteome</keyword>
<organism evidence="1 2">
    <name type="scientific">Cohnella xylanilytica</name>
    <dbReference type="NCBI Taxonomy" id="557555"/>
    <lineage>
        <taxon>Bacteria</taxon>
        <taxon>Bacillati</taxon>
        <taxon>Bacillota</taxon>
        <taxon>Bacilli</taxon>
        <taxon>Bacillales</taxon>
        <taxon>Paenibacillaceae</taxon>
        <taxon>Cohnella</taxon>
    </lineage>
</organism>
<accession>A0A841U0B7</accession>
<sequence>MYDANAYLQSCFYRFEQMIALLEQKQRELEAENQRLREQLFGPILDDFGDRLQTRLKDQLKDHMDSRLDEKLNDHMADLKSASPPNITYKVQELHVSELKGTLNIGLTSTASTEQLRALFEKLKIDPEHIAENLHFSQDPAGREDRER</sequence>
<name>A0A841U0B7_9BACL</name>
<reference evidence="1 2" key="1">
    <citation type="submission" date="2020-08" db="EMBL/GenBank/DDBJ databases">
        <title>Cohnella phylogeny.</title>
        <authorList>
            <person name="Dunlap C."/>
        </authorList>
    </citation>
    <scope>NUCLEOTIDE SEQUENCE [LARGE SCALE GENOMIC DNA]</scope>
    <source>
        <strain evidence="1 2">DSM 25239</strain>
    </source>
</reference>
<dbReference type="Pfam" id="PF10737">
    <property type="entry name" value="GerPC"/>
    <property type="match status" value="1"/>
</dbReference>
<evidence type="ECO:0000313" key="2">
    <source>
        <dbReference type="Proteomes" id="UP000553776"/>
    </source>
</evidence>
<evidence type="ECO:0000313" key="1">
    <source>
        <dbReference type="EMBL" id="MBB6691581.1"/>
    </source>
</evidence>
<dbReference type="RefSeq" id="WP_185135569.1">
    <property type="nucleotide sequence ID" value="NZ_JACJVR010000031.1"/>
</dbReference>
<proteinExistence type="predicted"/>
<protein>
    <submittedName>
        <fullName evidence="1">Uncharacterized protein</fullName>
    </submittedName>
</protein>
<dbReference type="Proteomes" id="UP000553776">
    <property type="component" value="Unassembled WGS sequence"/>
</dbReference>
<dbReference type="AlphaFoldDB" id="A0A841U0B7"/>
<dbReference type="EMBL" id="JACJVR010000031">
    <property type="protein sequence ID" value="MBB6691581.1"/>
    <property type="molecule type" value="Genomic_DNA"/>
</dbReference>